<dbReference type="Pfam" id="PF13249">
    <property type="entry name" value="SQHop_cyclase_N"/>
    <property type="match status" value="1"/>
</dbReference>
<gene>
    <name evidence="4" type="ORF">DLM65_03175</name>
</gene>
<evidence type="ECO:0000256" key="1">
    <source>
        <dbReference type="ARBA" id="ARBA00004999"/>
    </source>
</evidence>
<comment type="caution">
    <text evidence="4">The sequence shown here is derived from an EMBL/GenBank/DDBJ whole genome shotgun (WGS) entry which is preliminary data.</text>
</comment>
<dbReference type="InterPro" id="IPR032697">
    <property type="entry name" value="SQ_cyclase_N"/>
</dbReference>
<dbReference type="PANTHER" id="PTHR11764:SF20">
    <property type="entry name" value="LANOSTEROL SYNTHASE"/>
    <property type="match status" value="1"/>
</dbReference>
<comment type="similarity">
    <text evidence="2">Belongs to the terpene cyclase/mutase family.</text>
</comment>
<comment type="pathway">
    <text evidence="1">Secondary metabolite biosynthesis; hopanoid biosynthesis.</text>
</comment>
<protein>
    <submittedName>
        <fullName evidence="4">Squalene--hopene cyclase</fullName>
    </submittedName>
</protein>
<evidence type="ECO:0000313" key="5">
    <source>
        <dbReference type="Proteomes" id="UP000248724"/>
    </source>
</evidence>
<dbReference type="InterPro" id="IPR008930">
    <property type="entry name" value="Terpenoid_cyclase/PrenylTrfase"/>
</dbReference>
<feature type="domain" description="Squalene cyclase N-terminal" evidence="3">
    <location>
        <begin position="21"/>
        <end position="300"/>
    </location>
</feature>
<proteinExistence type="inferred from homology"/>
<organism evidence="4 5">
    <name type="scientific">Candidatus Aeolococcus gillhamiae</name>
    <dbReference type="NCBI Taxonomy" id="3127015"/>
    <lineage>
        <taxon>Bacteria</taxon>
        <taxon>Bacillati</taxon>
        <taxon>Candidatus Dormiibacterota</taxon>
        <taxon>Candidatus Dormibacteria</taxon>
        <taxon>Candidatus Aeolococcales</taxon>
        <taxon>Candidatus Aeolococcaceae</taxon>
        <taxon>Candidatus Aeolococcus</taxon>
    </lineage>
</organism>
<accession>A0A2W6AC04</accession>
<dbReference type="GO" id="GO:0016104">
    <property type="term" value="P:triterpenoid biosynthetic process"/>
    <property type="evidence" value="ECO:0007669"/>
    <property type="project" value="InterPro"/>
</dbReference>
<dbReference type="InterPro" id="IPR018333">
    <property type="entry name" value="Squalene_cyclase"/>
</dbReference>
<dbReference type="PANTHER" id="PTHR11764">
    <property type="entry name" value="TERPENE CYCLASE/MUTASE FAMILY MEMBER"/>
    <property type="match status" value="1"/>
</dbReference>
<name>A0A2W6AC04_9BACT</name>
<dbReference type="Proteomes" id="UP000248724">
    <property type="component" value="Unassembled WGS sequence"/>
</dbReference>
<feature type="non-terminal residue" evidence="4">
    <location>
        <position position="340"/>
    </location>
</feature>
<dbReference type="UniPathway" id="UPA00337"/>
<dbReference type="SUPFAM" id="SSF48239">
    <property type="entry name" value="Terpenoid cyclases/Protein prenyltransferases"/>
    <property type="match status" value="2"/>
</dbReference>
<dbReference type="GO" id="GO:0005811">
    <property type="term" value="C:lipid droplet"/>
    <property type="evidence" value="ECO:0007669"/>
    <property type="project" value="InterPro"/>
</dbReference>
<evidence type="ECO:0000313" key="4">
    <source>
        <dbReference type="EMBL" id="PZR82808.1"/>
    </source>
</evidence>
<reference evidence="4 5" key="1">
    <citation type="journal article" date="2017" name="Nature">
        <title>Atmospheric trace gases support primary production in Antarctic desert surface soil.</title>
        <authorList>
            <person name="Ji M."/>
            <person name="Greening C."/>
            <person name="Vanwonterghem I."/>
            <person name="Carere C.R."/>
            <person name="Bay S.K."/>
            <person name="Steen J.A."/>
            <person name="Montgomery K."/>
            <person name="Lines T."/>
            <person name="Beardall J."/>
            <person name="van Dorst J."/>
            <person name="Snape I."/>
            <person name="Stott M.B."/>
            <person name="Hugenholtz P."/>
            <person name="Ferrari B.C."/>
        </authorList>
    </citation>
    <scope>NUCLEOTIDE SEQUENCE [LARGE SCALE GENOMIC DNA]</scope>
    <source>
        <strain evidence="4">RRmetagenome_bin12</strain>
    </source>
</reference>
<dbReference type="AlphaFoldDB" id="A0A2W6AC04"/>
<sequence>MADTLQREHAGVIPGSRAAVSAAVDHLLERQDARGWWSGELETNVTMTSEHVLLLAFLGLPHDDIRDGAIRHLLGCQREDGSWGLYHDAPADLSTTIEAYVALRVLGLDGARPELSQARRAILEQGGVAHARVFTKIWLALFGAYPWEGVPSMPPELVWLPPRVPLNLYDFACWARGTIAPLLIVISRRPCRPLPFSLAELVLPGTEWRLRRVEASGPFAWADHLQKQYERLRIHPGRSAARRRLVKWIRARQEADGSWGGIQPPWVYSLIALHLEGMPLDHEVMRRGLTGLDRFAVEDDGGWRLQACMSPVWDTALAILALRRAGMPAHASSAPASLRH</sequence>
<evidence type="ECO:0000259" key="3">
    <source>
        <dbReference type="Pfam" id="PF13249"/>
    </source>
</evidence>
<evidence type="ECO:0000256" key="2">
    <source>
        <dbReference type="ARBA" id="ARBA00009755"/>
    </source>
</evidence>
<dbReference type="EMBL" id="QHBU01000058">
    <property type="protein sequence ID" value="PZR82808.1"/>
    <property type="molecule type" value="Genomic_DNA"/>
</dbReference>
<dbReference type="GO" id="GO:0016866">
    <property type="term" value="F:intramolecular transferase activity"/>
    <property type="evidence" value="ECO:0007669"/>
    <property type="project" value="InterPro"/>
</dbReference>
<dbReference type="Gene3D" id="1.50.10.20">
    <property type="match status" value="1"/>
</dbReference>